<dbReference type="InterPro" id="IPR010985">
    <property type="entry name" value="Ribbon_hlx_hlx"/>
</dbReference>
<gene>
    <name evidence="2" type="ORF">J2Z62_000429</name>
</gene>
<sequence length="90" mass="10552">MNKSTSIEDEILDDTQPPEPTAETTSKKSKTTEYHIFNLRVTHKEYQYLAATARFDGRSINSLIRYKLRRVLDGSVLKELEVRYDKKENE</sequence>
<dbReference type="EMBL" id="JAUSWO010000001">
    <property type="protein sequence ID" value="MDQ0513991.1"/>
    <property type="molecule type" value="Genomic_DNA"/>
</dbReference>
<proteinExistence type="predicted"/>
<name>A0ABU0LZ53_9BACT</name>
<accession>A0ABU0LZ53</accession>
<comment type="caution">
    <text evidence="2">The sequence shown here is derived from an EMBL/GenBank/DDBJ whole genome shotgun (WGS) entry which is preliminary data.</text>
</comment>
<dbReference type="SUPFAM" id="SSF47598">
    <property type="entry name" value="Ribbon-helix-helix"/>
    <property type="match status" value="1"/>
</dbReference>
<feature type="region of interest" description="Disordered" evidence="1">
    <location>
        <begin position="1"/>
        <end position="29"/>
    </location>
</feature>
<evidence type="ECO:0000256" key="1">
    <source>
        <dbReference type="SAM" id="MobiDB-lite"/>
    </source>
</evidence>
<keyword evidence="3" id="KW-1185">Reference proteome</keyword>
<dbReference type="RefSeq" id="WP_256547315.1">
    <property type="nucleotide sequence ID" value="NZ_CP101809.1"/>
</dbReference>
<dbReference type="Proteomes" id="UP001240643">
    <property type="component" value="Unassembled WGS sequence"/>
</dbReference>
<evidence type="ECO:0000313" key="2">
    <source>
        <dbReference type="EMBL" id="MDQ0513991.1"/>
    </source>
</evidence>
<evidence type="ECO:0000313" key="3">
    <source>
        <dbReference type="Proteomes" id="UP001240643"/>
    </source>
</evidence>
<protein>
    <submittedName>
        <fullName evidence="2">HicB family RNase H-like nuclease</fullName>
    </submittedName>
</protein>
<reference evidence="2" key="1">
    <citation type="submission" date="2023-07" db="EMBL/GenBank/DDBJ databases">
        <title>Genomic Encyclopedia of Type Strains, Phase IV (KMG-IV): sequencing the most valuable type-strain genomes for metagenomic binning, comparative biology and taxonomic classification.</title>
        <authorList>
            <person name="Goeker M."/>
        </authorList>
    </citation>
    <scope>NUCLEOTIDE SEQUENCE [LARGE SCALE GENOMIC DNA]</scope>
    <source>
        <strain evidence="2">DSM 21204</strain>
    </source>
</reference>
<organism evidence="2 3">
    <name type="scientific">Mycoplasmoides fastidiosum</name>
    <dbReference type="NCBI Taxonomy" id="92758"/>
    <lineage>
        <taxon>Bacteria</taxon>
        <taxon>Bacillati</taxon>
        <taxon>Mycoplasmatota</taxon>
        <taxon>Mycoplasmoidales</taxon>
        <taxon>Mycoplasmoidaceae</taxon>
        <taxon>Mycoplasmoides</taxon>
    </lineage>
</organism>